<sequence>MPGPSPPSLTFQDARWSQRIALAKRWREAMHALAEMQQVLQPDIVLFNMVLSSAARAAWPQGLRELQRQGLSPDEVTCGAAVKSAGEKGWQAAQAALWSAPHRSVVAFGAAMSAAERASGRGVWAQVACLHTGLRSLGLQPSTVTYNTWITSSRSNWRTAVLLLEELQEERLEPTVVTYAALISCMETAKRWEVALHLFKSISRLQLQTNIIACNSVVSACEKASQWTWALQMQQHAADCALQPSVVTFAAASSACEKAAQWQAAMSVLRSAGRTLLNVVAWNAFLGACQNDWQWERSLATLDALEMADVVSFTATITSSGDCFRWQVASGLLSCLSRKLQPDFSCLAASAAAFSQSAWPQALEVYELLQAQKHTGLGLYNSMLQGCQKGAAWRASSQLLFQQRLARVLADELSLQAALKTCAAQGAWQPVRRLLADLSQGLRWAARPTIEKVPRFDVSPWALIPMWLKGLWTPMSGAGEYLRSLLYTIKGVALEPCPEHEPCPSPFSEPRGLRRQAVVRNATHKRRPGSAHLRVFKGLPAPPAIPALATTRGCRRKPSPWGKAALQQPPWNQQGGQAARDRAGAAQQAMQQAAESAEAELAAKVAAKRAAAWQPIPQIRPRSPQRPPERNMSMSSEATVAPSNSVRPSMTRPGSPLRGRKRATFLDMQSSWDTELMSLRCSVDFKAHRASGVPLWQLHRLAREMSMTLENVIEAKEIFDEHDVDKSGRLDLGEVAKVIESLMERQVPDESCARQRIEAGHSQQLLNSWLRFVPQGTTDLSFEDFLLWYACTGFLADMLVDDKEGRMRTLAKINGLDSLCMDKVRRSFTAFDLDRSGEVDQDEFKNVMREVMKVPAHLSIPESRIRFFWSEIDEDNSGKAGFDEFLHFWLRQFGTSAGEKQLMSIEDYYKSTRRMGARPECR</sequence>
<feature type="domain" description="EF-hand" evidence="4">
    <location>
        <begin position="710"/>
        <end position="745"/>
    </location>
</feature>
<feature type="region of interest" description="Disordered" evidence="3">
    <location>
        <begin position="610"/>
        <end position="659"/>
    </location>
</feature>
<evidence type="ECO:0000256" key="2">
    <source>
        <dbReference type="ARBA" id="ARBA00022837"/>
    </source>
</evidence>
<name>A0AA36I7D3_9DINO</name>
<dbReference type="InterPro" id="IPR018247">
    <property type="entry name" value="EF_Hand_1_Ca_BS"/>
</dbReference>
<dbReference type="PROSITE" id="PS50222">
    <property type="entry name" value="EF_HAND_2"/>
    <property type="match status" value="3"/>
</dbReference>
<keyword evidence="6" id="KW-1185">Reference proteome</keyword>
<dbReference type="SUPFAM" id="SSF47473">
    <property type="entry name" value="EF-hand"/>
    <property type="match status" value="1"/>
</dbReference>
<feature type="domain" description="EF-hand" evidence="4">
    <location>
        <begin position="819"/>
        <end position="854"/>
    </location>
</feature>
<dbReference type="CDD" id="cd00051">
    <property type="entry name" value="EFh"/>
    <property type="match status" value="1"/>
</dbReference>
<organism evidence="5 6">
    <name type="scientific">Effrenium voratum</name>
    <dbReference type="NCBI Taxonomy" id="2562239"/>
    <lineage>
        <taxon>Eukaryota</taxon>
        <taxon>Sar</taxon>
        <taxon>Alveolata</taxon>
        <taxon>Dinophyceae</taxon>
        <taxon>Suessiales</taxon>
        <taxon>Symbiodiniaceae</taxon>
        <taxon>Effrenium</taxon>
    </lineage>
</organism>
<dbReference type="PANTHER" id="PTHR47936:SF1">
    <property type="entry name" value="PENTATRICOPEPTIDE REPEAT-CONTAINING PROTEIN GUN1, CHLOROPLASTIC"/>
    <property type="match status" value="1"/>
</dbReference>
<dbReference type="InterPro" id="IPR011992">
    <property type="entry name" value="EF-hand-dom_pair"/>
</dbReference>
<dbReference type="InterPro" id="IPR002885">
    <property type="entry name" value="PPR_rpt"/>
</dbReference>
<dbReference type="PANTHER" id="PTHR47936">
    <property type="entry name" value="PPR_LONG DOMAIN-CONTAINING PROTEIN"/>
    <property type="match status" value="1"/>
</dbReference>
<comment type="caution">
    <text evidence="5">The sequence shown here is derived from an EMBL/GenBank/DDBJ whole genome shotgun (WGS) entry which is preliminary data.</text>
</comment>
<dbReference type="Gene3D" id="1.10.238.10">
    <property type="entry name" value="EF-hand"/>
    <property type="match status" value="1"/>
</dbReference>
<reference evidence="5" key="1">
    <citation type="submission" date="2023-08" db="EMBL/GenBank/DDBJ databases">
        <authorList>
            <person name="Chen Y."/>
            <person name="Shah S."/>
            <person name="Dougan E. K."/>
            <person name="Thang M."/>
            <person name="Chan C."/>
        </authorList>
    </citation>
    <scope>NUCLEOTIDE SEQUENCE</scope>
</reference>
<evidence type="ECO:0000256" key="3">
    <source>
        <dbReference type="SAM" id="MobiDB-lite"/>
    </source>
</evidence>
<dbReference type="GO" id="GO:0005509">
    <property type="term" value="F:calcium ion binding"/>
    <property type="evidence" value="ECO:0007669"/>
    <property type="project" value="InterPro"/>
</dbReference>
<gene>
    <name evidence="5" type="ORF">EVOR1521_LOCUS9784</name>
</gene>
<dbReference type="AlphaFoldDB" id="A0AA36I7D3"/>
<dbReference type="InterPro" id="IPR002048">
    <property type="entry name" value="EF_hand_dom"/>
</dbReference>
<dbReference type="Proteomes" id="UP001178507">
    <property type="component" value="Unassembled WGS sequence"/>
</dbReference>
<keyword evidence="2" id="KW-0106">Calcium</keyword>
<accession>A0AA36I7D3</accession>
<dbReference type="Gene3D" id="1.25.40.10">
    <property type="entry name" value="Tetratricopeptide repeat domain"/>
    <property type="match status" value="3"/>
</dbReference>
<dbReference type="InterPro" id="IPR011990">
    <property type="entry name" value="TPR-like_helical_dom_sf"/>
</dbReference>
<feature type="domain" description="EF-hand" evidence="4">
    <location>
        <begin position="860"/>
        <end position="895"/>
    </location>
</feature>
<feature type="region of interest" description="Disordered" evidence="3">
    <location>
        <begin position="553"/>
        <end position="587"/>
    </location>
</feature>
<evidence type="ECO:0000256" key="1">
    <source>
        <dbReference type="ARBA" id="ARBA00022737"/>
    </source>
</evidence>
<dbReference type="EMBL" id="CAUJNA010000899">
    <property type="protein sequence ID" value="CAJ1382407.1"/>
    <property type="molecule type" value="Genomic_DNA"/>
</dbReference>
<feature type="compositionally biased region" description="Low complexity" evidence="3">
    <location>
        <begin position="573"/>
        <end position="587"/>
    </location>
</feature>
<feature type="compositionally biased region" description="Low complexity" evidence="3">
    <location>
        <begin position="610"/>
        <end position="622"/>
    </location>
</feature>
<feature type="compositionally biased region" description="Polar residues" evidence="3">
    <location>
        <begin position="632"/>
        <end position="648"/>
    </location>
</feature>
<evidence type="ECO:0000313" key="6">
    <source>
        <dbReference type="Proteomes" id="UP001178507"/>
    </source>
</evidence>
<evidence type="ECO:0000313" key="5">
    <source>
        <dbReference type="EMBL" id="CAJ1382407.1"/>
    </source>
</evidence>
<proteinExistence type="predicted"/>
<dbReference type="PROSITE" id="PS00018">
    <property type="entry name" value="EF_HAND_1"/>
    <property type="match status" value="2"/>
</dbReference>
<evidence type="ECO:0000259" key="4">
    <source>
        <dbReference type="PROSITE" id="PS50222"/>
    </source>
</evidence>
<protein>
    <recommendedName>
        <fullName evidence="4">EF-hand domain-containing protein</fullName>
    </recommendedName>
</protein>
<dbReference type="Pfam" id="PF13812">
    <property type="entry name" value="PPR_3"/>
    <property type="match status" value="1"/>
</dbReference>
<keyword evidence="1" id="KW-0677">Repeat</keyword>
<dbReference type="SMART" id="SM00054">
    <property type="entry name" value="EFh"/>
    <property type="match status" value="3"/>
</dbReference>
<dbReference type="Pfam" id="PF13499">
    <property type="entry name" value="EF-hand_7"/>
    <property type="match status" value="1"/>
</dbReference>